<protein>
    <submittedName>
        <fullName evidence="4">Bifunctional helix-turn-helix transcriptional regulator/GNAT family N-acetyltransferase</fullName>
    </submittedName>
</protein>
<dbReference type="PANTHER" id="PTHR13947">
    <property type="entry name" value="GNAT FAMILY N-ACETYLTRANSFERASE"/>
    <property type="match status" value="1"/>
</dbReference>
<feature type="domain" description="HTH marR-type" evidence="2">
    <location>
        <begin position="17"/>
        <end position="151"/>
    </location>
</feature>
<keyword evidence="5" id="KW-1185">Reference proteome</keyword>
<dbReference type="Gene3D" id="3.40.630.30">
    <property type="match status" value="1"/>
</dbReference>
<organism evidence="4 5">
    <name type="scientific">Variovorax dokdonensis</name>
    <dbReference type="NCBI Taxonomy" id="344883"/>
    <lineage>
        <taxon>Bacteria</taxon>
        <taxon>Pseudomonadati</taxon>
        <taxon>Pseudomonadota</taxon>
        <taxon>Betaproteobacteria</taxon>
        <taxon>Burkholderiales</taxon>
        <taxon>Comamonadaceae</taxon>
        <taxon>Variovorax</taxon>
    </lineage>
</organism>
<dbReference type="PROSITE" id="PS50995">
    <property type="entry name" value="HTH_MARR_2"/>
    <property type="match status" value="1"/>
</dbReference>
<dbReference type="SUPFAM" id="SSF55729">
    <property type="entry name" value="Acyl-CoA N-acyltransferases (Nat)"/>
    <property type="match status" value="1"/>
</dbReference>
<evidence type="ECO:0000259" key="2">
    <source>
        <dbReference type="PROSITE" id="PS50995"/>
    </source>
</evidence>
<name>A0ABT7NCW6_9BURK</name>
<dbReference type="InterPro" id="IPR016181">
    <property type="entry name" value="Acyl_CoA_acyltransferase"/>
</dbReference>
<evidence type="ECO:0000259" key="3">
    <source>
        <dbReference type="PROSITE" id="PS51186"/>
    </source>
</evidence>
<dbReference type="Pfam" id="PF00583">
    <property type="entry name" value="Acetyltransf_1"/>
    <property type="match status" value="1"/>
</dbReference>
<dbReference type="SMART" id="SM00347">
    <property type="entry name" value="HTH_MARR"/>
    <property type="match status" value="1"/>
</dbReference>
<evidence type="ECO:0000313" key="4">
    <source>
        <dbReference type="EMBL" id="MDM0045757.1"/>
    </source>
</evidence>
<dbReference type="PANTHER" id="PTHR13947:SF37">
    <property type="entry name" value="LD18367P"/>
    <property type="match status" value="1"/>
</dbReference>
<dbReference type="InterPro" id="IPR036388">
    <property type="entry name" value="WH-like_DNA-bd_sf"/>
</dbReference>
<dbReference type="PROSITE" id="PS51186">
    <property type="entry name" value="GNAT"/>
    <property type="match status" value="1"/>
</dbReference>
<feature type="domain" description="N-acetyltransferase" evidence="3">
    <location>
        <begin position="171"/>
        <end position="332"/>
    </location>
</feature>
<dbReference type="InterPro" id="IPR011991">
    <property type="entry name" value="ArsR-like_HTH"/>
</dbReference>
<dbReference type="Proteomes" id="UP001174908">
    <property type="component" value="Unassembled WGS sequence"/>
</dbReference>
<dbReference type="Gene3D" id="1.10.10.10">
    <property type="entry name" value="Winged helix-like DNA-binding domain superfamily/Winged helix DNA-binding domain"/>
    <property type="match status" value="1"/>
</dbReference>
<dbReference type="CDD" id="cd00090">
    <property type="entry name" value="HTH_ARSR"/>
    <property type="match status" value="1"/>
</dbReference>
<dbReference type="EMBL" id="JASZYV010000003">
    <property type="protein sequence ID" value="MDM0045757.1"/>
    <property type="molecule type" value="Genomic_DNA"/>
</dbReference>
<accession>A0ABT7NCW6</accession>
<dbReference type="InterPro" id="IPR000182">
    <property type="entry name" value="GNAT_dom"/>
</dbReference>
<dbReference type="SUPFAM" id="SSF46785">
    <property type="entry name" value="Winged helix' DNA-binding domain"/>
    <property type="match status" value="1"/>
</dbReference>
<dbReference type="InterPro" id="IPR036390">
    <property type="entry name" value="WH_DNA-bd_sf"/>
</dbReference>
<gene>
    <name evidence="4" type="ORF">QTH91_14805</name>
</gene>
<dbReference type="CDD" id="cd04301">
    <property type="entry name" value="NAT_SF"/>
    <property type="match status" value="1"/>
</dbReference>
<proteinExistence type="predicted"/>
<reference evidence="4" key="1">
    <citation type="submission" date="2023-06" db="EMBL/GenBank/DDBJ databases">
        <authorList>
            <person name="Jiang Y."/>
            <person name="Liu Q."/>
        </authorList>
    </citation>
    <scope>NUCLEOTIDE SEQUENCE</scope>
    <source>
        <strain evidence="4">CGMCC 1.12089</strain>
    </source>
</reference>
<comment type="caution">
    <text evidence="4">The sequence shown here is derived from an EMBL/GenBank/DDBJ whole genome shotgun (WGS) entry which is preliminary data.</text>
</comment>
<evidence type="ECO:0000313" key="5">
    <source>
        <dbReference type="Proteomes" id="UP001174908"/>
    </source>
</evidence>
<sequence>MARMSEVTANHEPDSASTDAVKAVRRFNRFYTREIGILDPYLGGPLSLTDVRVLYELAHRDGLVASDLARDLGLDAGYLSRVLRRFEQQGWITRGAHARDARQNVLALSPAGRDVFEPLQQRSRERTAAMLSHLGTPQRQRLVDAMQTMQSLLTTSAPASTAPPAPSARTIILREPTSGDMGWVVQAHGELYAREYGLDMTFEALVAEICAQFVRKFQPQWEKCWIAELDGERVGSIFLVRKSATTAQLRLLLIAPKARGLGLGARLTDECIAFARAKGYRKLVLWTNSILTAARHIYSARGFQLDKSEAYEGFGQQLVGETWSLRLRQTRQL</sequence>
<dbReference type="InterPro" id="IPR050769">
    <property type="entry name" value="NAT_camello-type"/>
</dbReference>
<dbReference type="InterPro" id="IPR000835">
    <property type="entry name" value="HTH_MarR-typ"/>
</dbReference>
<dbReference type="Pfam" id="PF01047">
    <property type="entry name" value="MarR"/>
    <property type="match status" value="1"/>
</dbReference>
<keyword evidence="1" id="KW-0808">Transferase</keyword>
<evidence type="ECO:0000256" key="1">
    <source>
        <dbReference type="ARBA" id="ARBA00022679"/>
    </source>
</evidence>